<evidence type="ECO:0000313" key="4">
    <source>
        <dbReference type="EMBL" id="PSJ59052.1"/>
    </source>
</evidence>
<sequence>MRQQEKSEPLTSRITVPVIIGAALSLALVVAFGVYAVLRVDGLAIERQRNFARSGIAEQVDGLAREQRSVTLWNDSVLKAKAGDQQWMRENLGEWLHSYYGQDRVYVLDERNRPVHAMRDGMTVDPASFGGEAGAIMPLVARLRTQMRGRPAEPGVTDLVRLGSVPAIVSVQPIMPDTELVRQEAGTEYVHVASQIVDAELVGRVAAHYLIEGARLTSIDPQTTASVPLVNSGNATLGFLTWKPDRPGLAVVTQTAPALLAGVVFAGALLSFILRRLRRASRELQSSEEDARYLAFHDTLTELPNRALFEDRLGQALATVKRGRGRMALLCVDLDRFKHVNDTLGHDAGDQLVKQVAQRLGEGVREIDTVARVGGDEFAIVLVDIRDQRTAEKVSERILADLGEPFDVKGDQIFISASIGIALSPEDGIDVRELFRKADIALYAAKRSGRSCFRIFADGMDDMLKHKHRIERDLRQALEGDRPVELAYQPVFAIDGLTLLGAEATLDWDHFAHGGLPVSQLIAIAEERGVIGLLTGRMLAAACAFARDSEVPWLSIALSPVFLRQEGAAQLVQSVLAEAGVTPDRLQVEIGEGLLLDGNPAALAAVRALREAGVRIALDDFGTGPSSLTLLRLHRVDKLKIDRSFVRLLGGTDPGEAIVRAIAQLATALGIRVAAEGVETPEQRTTLAALGCQEIQGSLLSPPMPAAQFARMVRHRPALQTVRSAG</sequence>
<keyword evidence="1" id="KW-0472">Membrane</keyword>
<gene>
    <name evidence="4" type="ORF">C7I84_13550</name>
</gene>
<dbReference type="SUPFAM" id="SSF141868">
    <property type="entry name" value="EAL domain-like"/>
    <property type="match status" value="1"/>
</dbReference>
<dbReference type="InterPro" id="IPR007892">
    <property type="entry name" value="CHASE4"/>
</dbReference>
<dbReference type="SMART" id="SM00052">
    <property type="entry name" value="EAL"/>
    <property type="match status" value="1"/>
</dbReference>
<dbReference type="PANTHER" id="PTHR44757:SF2">
    <property type="entry name" value="BIOFILM ARCHITECTURE MAINTENANCE PROTEIN MBAA"/>
    <property type="match status" value="1"/>
</dbReference>
<proteinExistence type="predicted"/>
<dbReference type="InterPro" id="IPR043128">
    <property type="entry name" value="Rev_trsase/Diguanyl_cyclase"/>
</dbReference>
<dbReference type="Pfam" id="PF00563">
    <property type="entry name" value="EAL"/>
    <property type="match status" value="1"/>
</dbReference>
<dbReference type="Gene3D" id="3.30.70.270">
    <property type="match status" value="1"/>
</dbReference>
<dbReference type="GO" id="GO:0003824">
    <property type="term" value="F:catalytic activity"/>
    <property type="evidence" value="ECO:0007669"/>
    <property type="project" value="UniProtKB-ARBA"/>
</dbReference>
<dbReference type="PROSITE" id="PS50887">
    <property type="entry name" value="GGDEF"/>
    <property type="match status" value="1"/>
</dbReference>
<dbReference type="InterPro" id="IPR052155">
    <property type="entry name" value="Biofilm_reg_signaling"/>
</dbReference>
<feature type="transmembrane region" description="Helical" evidence="1">
    <location>
        <begin position="12"/>
        <end position="38"/>
    </location>
</feature>
<dbReference type="OrthoDB" id="9814202at2"/>
<feature type="domain" description="EAL" evidence="2">
    <location>
        <begin position="467"/>
        <end position="717"/>
    </location>
</feature>
<evidence type="ECO:0000313" key="5">
    <source>
        <dbReference type="Proteomes" id="UP000241229"/>
    </source>
</evidence>
<dbReference type="CDD" id="cd01949">
    <property type="entry name" value="GGDEF"/>
    <property type="match status" value="1"/>
</dbReference>
<dbReference type="SUPFAM" id="SSF55073">
    <property type="entry name" value="Nucleotide cyclase"/>
    <property type="match status" value="1"/>
</dbReference>
<feature type="domain" description="GGDEF" evidence="3">
    <location>
        <begin position="325"/>
        <end position="458"/>
    </location>
</feature>
<dbReference type="EMBL" id="PXYK01000012">
    <property type="protein sequence ID" value="PSJ59052.1"/>
    <property type="molecule type" value="Genomic_DNA"/>
</dbReference>
<dbReference type="Proteomes" id="UP000241229">
    <property type="component" value="Unassembled WGS sequence"/>
</dbReference>
<dbReference type="CDD" id="cd01948">
    <property type="entry name" value="EAL"/>
    <property type="match status" value="1"/>
</dbReference>
<evidence type="ECO:0000256" key="1">
    <source>
        <dbReference type="SAM" id="Phobius"/>
    </source>
</evidence>
<keyword evidence="5" id="KW-1185">Reference proteome</keyword>
<name>A0A2P7S987_9HYPH</name>
<dbReference type="Pfam" id="PF05228">
    <property type="entry name" value="CHASE4"/>
    <property type="match status" value="1"/>
</dbReference>
<accession>A0A2P7S987</accession>
<dbReference type="InterPro" id="IPR029787">
    <property type="entry name" value="Nucleotide_cyclase"/>
</dbReference>
<dbReference type="FunFam" id="3.30.70.270:FF:000001">
    <property type="entry name" value="Diguanylate cyclase domain protein"/>
    <property type="match status" value="1"/>
</dbReference>
<organism evidence="4 5">
    <name type="scientific">Kumtagia ephedrae</name>
    <dbReference type="NCBI Taxonomy" id="2116701"/>
    <lineage>
        <taxon>Bacteria</taxon>
        <taxon>Pseudomonadati</taxon>
        <taxon>Pseudomonadota</taxon>
        <taxon>Alphaproteobacteria</taxon>
        <taxon>Hyphomicrobiales</taxon>
        <taxon>Phyllobacteriaceae</taxon>
        <taxon>Kumtagia</taxon>
    </lineage>
</organism>
<dbReference type="InterPro" id="IPR000160">
    <property type="entry name" value="GGDEF_dom"/>
</dbReference>
<dbReference type="RefSeq" id="WP_106772735.1">
    <property type="nucleotide sequence ID" value="NZ_PXYK01000012.1"/>
</dbReference>
<dbReference type="Gene3D" id="3.20.20.450">
    <property type="entry name" value="EAL domain"/>
    <property type="match status" value="1"/>
</dbReference>
<comment type="caution">
    <text evidence="4">The sequence shown here is derived from an EMBL/GenBank/DDBJ whole genome shotgun (WGS) entry which is preliminary data.</text>
</comment>
<evidence type="ECO:0000259" key="3">
    <source>
        <dbReference type="PROSITE" id="PS50887"/>
    </source>
</evidence>
<dbReference type="PROSITE" id="PS50883">
    <property type="entry name" value="EAL"/>
    <property type="match status" value="1"/>
</dbReference>
<dbReference type="InterPro" id="IPR001633">
    <property type="entry name" value="EAL_dom"/>
</dbReference>
<protein>
    <submittedName>
        <fullName evidence="4">Bifunctional diguanylate cyclase/phosphodiesterase</fullName>
    </submittedName>
</protein>
<dbReference type="SMART" id="SM00267">
    <property type="entry name" value="GGDEF"/>
    <property type="match status" value="1"/>
</dbReference>
<keyword evidence="1" id="KW-0812">Transmembrane</keyword>
<feature type="transmembrane region" description="Helical" evidence="1">
    <location>
        <begin position="256"/>
        <end position="274"/>
    </location>
</feature>
<dbReference type="Pfam" id="PF00990">
    <property type="entry name" value="GGDEF"/>
    <property type="match status" value="1"/>
</dbReference>
<reference evidence="4 5" key="1">
    <citation type="submission" date="2018-03" db="EMBL/GenBank/DDBJ databases">
        <title>The draft genome of Mesorhizobium sp. 6GN-30.</title>
        <authorList>
            <person name="Liu L."/>
            <person name="Li L."/>
            <person name="Wang T."/>
            <person name="Zhang X."/>
            <person name="Liang L."/>
        </authorList>
    </citation>
    <scope>NUCLEOTIDE SEQUENCE [LARGE SCALE GENOMIC DNA]</scope>
    <source>
        <strain evidence="4 5">6GN30</strain>
    </source>
</reference>
<dbReference type="NCBIfam" id="TIGR00254">
    <property type="entry name" value="GGDEF"/>
    <property type="match status" value="1"/>
</dbReference>
<evidence type="ECO:0000259" key="2">
    <source>
        <dbReference type="PROSITE" id="PS50883"/>
    </source>
</evidence>
<keyword evidence="1" id="KW-1133">Transmembrane helix</keyword>
<dbReference type="AlphaFoldDB" id="A0A2P7S987"/>
<dbReference type="PANTHER" id="PTHR44757">
    <property type="entry name" value="DIGUANYLATE CYCLASE DGCP"/>
    <property type="match status" value="1"/>
</dbReference>
<dbReference type="InterPro" id="IPR035919">
    <property type="entry name" value="EAL_sf"/>
</dbReference>